<sequence>MCMPDLPFTLERNKCPVCLSCALTINKSQGQTLDKVRLFLPEPLFSHAQL</sequence>
<reference evidence="1" key="1">
    <citation type="submission" date="2015-07" db="EMBL/GenBank/DDBJ databases">
        <title>MeaNS - Measles Nucleotide Surveillance Program.</title>
        <authorList>
            <person name="Tran T."/>
            <person name="Druce J."/>
        </authorList>
    </citation>
    <scope>NUCLEOTIDE SEQUENCE</scope>
    <source>
        <strain evidence="1">UCB-OBI-ISO-001</strain>
        <tissue evidence="1">Gonad</tissue>
    </source>
</reference>
<dbReference type="AlphaFoldDB" id="A0A0L8H926"/>
<organism evidence="1">
    <name type="scientific">Octopus bimaculoides</name>
    <name type="common">California two-spotted octopus</name>
    <dbReference type="NCBI Taxonomy" id="37653"/>
    <lineage>
        <taxon>Eukaryota</taxon>
        <taxon>Metazoa</taxon>
        <taxon>Spiralia</taxon>
        <taxon>Lophotrochozoa</taxon>
        <taxon>Mollusca</taxon>
        <taxon>Cephalopoda</taxon>
        <taxon>Coleoidea</taxon>
        <taxon>Octopodiformes</taxon>
        <taxon>Octopoda</taxon>
        <taxon>Incirrata</taxon>
        <taxon>Octopodidae</taxon>
        <taxon>Octopus</taxon>
    </lineage>
</organism>
<gene>
    <name evidence="1" type="ORF">OCBIM_22019738mg</name>
</gene>
<dbReference type="SUPFAM" id="SSF52540">
    <property type="entry name" value="P-loop containing nucleoside triphosphate hydrolases"/>
    <property type="match status" value="1"/>
</dbReference>
<dbReference type="InterPro" id="IPR027417">
    <property type="entry name" value="P-loop_NTPase"/>
</dbReference>
<accession>A0A0L8H926</accession>
<protein>
    <recommendedName>
        <fullName evidence="2">ATP-dependent DNA helicase</fullName>
    </recommendedName>
</protein>
<dbReference type="EMBL" id="KQ418810">
    <property type="protein sequence ID" value="KOF85788.1"/>
    <property type="molecule type" value="Genomic_DNA"/>
</dbReference>
<proteinExistence type="predicted"/>
<evidence type="ECO:0008006" key="2">
    <source>
        <dbReference type="Google" id="ProtNLM"/>
    </source>
</evidence>
<name>A0A0L8H926_OCTBM</name>
<evidence type="ECO:0000313" key="1">
    <source>
        <dbReference type="EMBL" id="KOF85788.1"/>
    </source>
</evidence>